<name>A0A6A6XSQ5_9PLEO</name>
<sequence length="593" mass="65622">MASIPSIPSVLDSIYTTSTTLSHFTFHTSSWNLLSTCLSDLREGLDAAELSLQSWQRKYDIHDRRPVIYLHVLFGKDGWERIVRALEDVYLASKRVADEVDGVVRCALRARPRGTTPQHSATRYDRDLVLASLHRLLKNPSWSRKFAYSALAKTSDLEFQLLRLHRKLGMLERLSDLYLEREHPDLFASIGTRLSGRRTLDSRQDDDVQHKLLAAVSARKDAELLHRASVSSTLNQEPREGETESEMEVQAVHIGLCVPQIHRRDFAFLLSLPGGLTQEILTHPVRIKAVNDRSRVQSSIPAALPSLLQNTNIALETDIGMGMGGREGTYLLPSATTTSGFLLSLPPTTLLTPLSFKDPLSTIVADHIARTPVLSQQILYPQDQVALACGIAGGCFRLIGTSWLDCLESGNVRWRRGAEGRWTAMMAALPGNVGIRRALGEWGGNGIGRGGEERKCRQVFRLGLLITEIALEMPVSCVEIEAEAAGSQVGNIKVYIEGMGEEGRPVDAVEIAAEVERRTNVLIGNMVFSCLSVLQDENWLGHSDNDVDKRFYRDVLGAEEELEGLVRRDARRAWGSAVGTPRSGRNAKGSVVY</sequence>
<proteinExistence type="predicted"/>
<evidence type="ECO:0000313" key="1">
    <source>
        <dbReference type="EMBL" id="KAF2799480.1"/>
    </source>
</evidence>
<gene>
    <name evidence="1" type="ORF">K505DRAFT_321088</name>
</gene>
<dbReference type="Proteomes" id="UP000799757">
    <property type="component" value="Unassembled WGS sequence"/>
</dbReference>
<protein>
    <submittedName>
        <fullName evidence="1">Uncharacterized protein</fullName>
    </submittedName>
</protein>
<dbReference type="OrthoDB" id="5374070at2759"/>
<keyword evidence="2" id="KW-1185">Reference proteome</keyword>
<dbReference type="EMBL" id="MU001763">
    <property type="protein sequence ID" value="KAF2799480.1"/>
    <property type="molecule type" value="Genomic_DNA"/>
</dbReference>
<evidence type="ECO:0000313" key="2">
    <source>
        <dbReference type="Proteomes" id="UP000799757"/>
    </source>
</evidence>
<reference evidence="1" key="1">
    <citation type="journal article" date="2020" name="Stud. Mycol.">
        <title>101 Dothideomycetes genomes: a test case for predicting lifestyles and emergence of pathogens.</title>
        <authorList>
            <person name="Haridas S."/>
            <person name="Albert R."/>
            <person name="Binder M."/>
            <person name="Bloem J."/>
            <person name="Labutti K."/>
            <person name="Salamov A."/>
            <person name="Andreopoulos B."/>
            <person name="Baker S."/>
            <person name="Barry K."/>
            <person name="Bills G."/>
            <person name="Bluhm B."/>
            <person name="Cannon C."/>
            <person name="Castanera R."/>
            <person name="Culley D."/>
            <person name="Daum C."/>
            <person name="Ezra D."/>
            <person name="Gonzalez J."/>
            <person name="Henrissat B."/>
            <person name="Kuo A."/>
            <person name="Liang C."/>
            <person name="Lipzen A."/>
            <person name="Lutzoni F."/>
            <person name="Magnuson J."/>
            <person name="Mondo S."/>
            <person name="Nolan M."/>
            <person name="Ohm R."/>
            <person name="Pangilinan J."/>
            <person name="Park H.-J."/>
            <person name="Ramirez L."/>
            <person name="Alfaro M."/>
            <person name="Sun H."/>
            <person name="Tritt A."/>
            <person name="Yoshinaga Y."/>
            <person name="Zwiers L.-H."/>
            <person name="Turgeon B."/>
            <person name="Goodwin S."/>
            <person name="Spatafora J."/>
            <person name="Crous P."/>
            <person name="Grigoriev I."/>
        </authorList>
    </citation>
    <scope>NUCLEOTIDE SEQUENCE</scope>
    <source>
        <strain evidence="1">CBS 109.77</strain>
    </source>
</reference>
<dbReference type="AlphaFoldDB" id="A0A6A6XSQ5"/>
<accession>A0A6A6XSQ5</accession>
<organism evidence="1 2">
    <name type="scientific">Melanomma pulvis-pyrius CBS 109.77</name>
    <dbReference type="NCBI Taxonomy" id="1314802"/>
    <lineage>
        <taxon>Eukaryota</taxon>
        <taxon>Fungi</taxon>
        <taxon>Dikarya</taxon>
        <taxon>Ascomycota</taxon>
        <taxon>Pezizomycotina</taxon>
        <taxon>Dothideomycetes</taxon>
        <taxon>Pleosporomycetidae</taxon>
        <taxon>Pleosporales</taxon>
        <taxon>Melanommataceae</taxon>
        <taxon>Melanomma</taxon>
    </lineage>
</organism>